<dbReference type="PANTHER" id="PTHR24082:SF473">
    <property type="entry name" value="ECDYSONE-INDUCED PROTEIN 75B, ISOFORM B"/>
    <property type="match status" value="1"/>
</dbReference>
<gene>
    <name evidence="13" type="ORF">BV898_12574</name>
</gene>
<evidence type="ECO:0000259" key="12">
    <source>
        <dbReference type="PROSITE" id="PS51843"/>
    </source>
</evidence>
<evidence type="ECO:0000256" key="8">
    <source>
        <dbReference type="ARBA" id="ARBA00023242"/>
    </source>
</evidence>
<dbReference type="Proteomes" id="UP000192578">
    <property type="component" value="Unassembled WGS sequence"/>
</dbReference>
<feature type="region of interest" description="Disordered" evidence="10">
    <location>
        <begin position="101"/>
        <end position="240"/>
    </location>
</feature>
<dbReference type="GO" id="GO:0000122">
    <property type="term" value="P:negative regulation of transcription by RNA polymerase II"/>
    <property type="evidence" value="ECO:0007669"/>
    <property type="project" value="TreeGrafter"/>
</dbReference>
<accession>A0A1W0WD55</accession>
<dbReference type="GO" id="GO:0030154">
    <property type="term" value="P:cell differentiation"/>
    <property type="evidence" value="ECO:0007669"/>
    <property type="project" value="TreeGrafter"/>
</dbReference>
<feature type="compositionally biased region" description="Polar residues" evidence="10">
    <location>
        <begin position="125"/>
        <end position="136"/>
    </location>
</feature>
<evidence type="ECO:0000259" key="11">
    <source>
        <dbReference type="PROSITE" id="PS51030"/>
    </source>
</evidence>
<keyword evidence="14" id="KW-1185">Reference proteome</keyword>
<dbReference type="InterPro" id="IPR050234">
    <property type="entry name" value="Nuclear_hormone_rcpt_NR1"/>
</dbReference>
<feature type="compositionally biased region" description="Low complexity" evidence="10">
    <location>
        <begin position="300"/>
        <end position="311"/>
    </location>
</feature>
<dbReference type="GO" id="GO:0008270">
    <property type="term" value="F:zinc ion binding"/>
    <property type="evidence" value="ECO:0007669"/>
    <property type="project" value="UniProtKB-KW"/>
</dbReference>
<evidence type="ECO:0000256" key="10">
    <source>
        <dbReference type="SAM" id="MobiDB-lite"/>
    </source>
</evidence>
<keyword evidence="4 9" id="KW-0805">Transcription regulation</keyword>
<keyword evidence="2 9" id="KW-0863">Zinc-finger</keyword>
<comment type="subcellular location">
    <subcellularLocation>
        <location evidence="9">Nucleus</location>
    </subcellularLocation>
</comment>
<evidence type="ECO:0000256" key="2">
    <source>
        <dbReference type="ARBA" id="ARBA00022771"/>
    </source>
</evidence>
<evidence type="ECO:0000313" key="14">
    <source>
        <dbReference type="Proteomes" id="UP000192578"/>
    </source>
</evidence>
<evidence type="ECO:0000256" key="4">
    <source>
        <dbReference type="ARBA" id="ARBA00023015"/>
    </source>
</evidence>
<protein>
    <submittedName>
        <fullName evidence="13">Ecdysone-induced protein 78C</fullName>
    </submittedName>
</protein>
<dbReference type="Pfam" id="PF00105">
    <property type="entry name" value="zf-C4"/>
    <property type="match status" value="1"/>
</dbReference>
<dbReference type="SMART" id="SM00399">
    <property type="entry name" value="ZnF_C4"/>
    <property type="match status" value="1"/>
</dbReference>
<dbReference type="PROSITE" id="PS00031">
    <property type="entry name" value="NUCLEAR_REC_DBD_1"/>
    <property type="match status" value="1"/>
</dbReference>
<comment type="caution">
    <text evidence="13">The sequence shown here is derived from an EMBL/GenBank/DDBJ whole genome shotgun (WGS) entry which is preliminary data.</text>
</comment>
<evidence type="ECO:0000256" key="6">
    <source>
        <dbReference type="ARBA" id="ARBA00023163"/>
    </source>
</evidence>
<feature type="compositionally biased region" description="Pro residues" evidence="10">
    <location>
        <begin position="179"/>
        <end position="188"/>
    </location>
</feature>
<evidence type="ECO:0000256" key="5">
    <source>
        <dbReference type="ARBA" id="ARBA00023125"/>
    </source>
</evidence>
<dbReference type="PRINTS" id="PR00546">
    <property type="entry name" value="THYROIDHORMR"/>
</dbReference>
<proteinExistence type="inferred from homology"/>
<feature type="domain" description="NR LBD" evidence="12">
    <location>
        <begin position="537"/>
        <end position="774"/>
    </location>
</feature>
<dbReference type="SUPFAM" id="SSF57716">
    <property type="entry name" value="Glucocorticoid receptor-like (DNA-binding domain)"/>
    <property type="match status" value="1"/>
</dbReference>
<feature type="domain" description="Nuclear receptor" evidence="11">
    <location>
        <begin position="18"/>
        <end position="93"/>
    </location>
</feature>
<keyword evidence="7 9" id="KW-0675">Receptor</keyword>
<dbReference type="Pfam" id="PF00104">
    <property type="entry name" value="Hormone_recep"/>
    <property type="match status" value="1"/>
</dbReference>
<dbReference type="PROSITE" id="PS51843">
    <property type="entry name" value="NR_LBD"/>
    <property type="match status" value="1"/>
</dbReference>
<dbReference type="PANTHER" id="PTHR24082">
    <property type="entry name" value="NUCLEAR HORMONE RECEPTOR"/>
    <property type="match status" value="1"/>
</dbReference>
<dbReference type="Gene3D" id="3.30.50.10">
    <property type="entry name" value="Erythroid Transcription Factor GATA-1, subunit A"/>
    <property type="match status" value="1"/>
</dbReference>
<keyword evidence="1 9" id="KW-0479">Metal-binding</keyword>
<evidence type="ECO:0000256" key="7">
    <source>
        <dbReference type="ARBA" id="ARBA00023170"/>
    </source>
</evidence>
<dbReference type="InterPro" id="IPR000536">
    <property type="entry name" value="Nucl_hrmn_rcpt_lig-bd"/>
</dbReference>
<sequence length="809" mass="88177">MEMDMPIPKGRGFTPFPFGQCQVCGAEATGNHYGANTCEGCKGFFKRSLPVFRTFRCFFGNKCDVTPETRNRCKACRFRKCVEAGMALDAVKMGRIPKAVKEHAMEGKSGGSHHRNSSGTGLGRQISSASQATSHMASARTGSPDGADSSPGGGGMGNNGISSPESSADNFSRDGDNESPPPPPPHPMPRNSNSNNATPVSDYRLTEEQHRRQQQQQQHYPGMNAPTSLSTQGGGMKSMADNYRFHPYARLQQQQAHHFKGDRNGNGVSYPYQSAGGGVSGDRLQTGGSSGLLYRADGEQQQQQTKNGQWQPTSRNQPPQSRMMPVPDYTLGGRQSSVTTTTTGDQTGLKSPSAQSETGGKSGVFVAMGGGGGGLFSPAFAGRHPEVRMPNGRIRAMADQAITGDFNENEPDLMEHSTAPEKIKAAMANSETAVVVMHPALQGGTHGMPVVPRDIMVFQPSYVPQDKLPDSPGRDSAVTANHHRLDTKRRRMEVQDVSGGGVKIPANPGMKYFAELAQNPALKTAVGEKTFRVIAAKNADIYGEETRANEEFLREAMSAKYVPKDSEQTPQDMRDVLKDRLITQVKRVVQLSESIPGFRTLNVDDQHSLLRTCILDVWMVHSARFLRDKQSYILFLETRTHYARKWMELFLTDDFLDTVFFIADKINALDLSFDELALLKSILIVRPDRPGLQNIALITAIHNHVLEALKLGIATRRPLESPQLIYDFLELLKGWSVLDLMQEKYVHPIDLSQMAQGPWKIGETASSAASVSSKSSDAGTVSPCPDKQQMLVGEGKAPVAALKTPAIET</sequence>
<dbReference type="EMBL" id="MTYJ01000129">
    <property type="protein sequence ID" value="OQV13141.1"/>
    <property type="molecule type" value="Genomic_DNA"/>
</dbReference>
<dbReference type="Gene3D" id="1.10.565.10">
    <property type="entry name" value="Retinoid X Receptor"/>
    <property type="match status" value="1"/>
</dbReference>
<feature type="region of interest" description="Disordered" evidence="10">
    <location>
        <begin position="253"/>
        <end position="363"/>
    </location>
</feature>
<organism evidence="13 14">
    <name type="scientific">Hypsibius exemplaris</name>
    <name type="common">Freshwater tardigrade</name>
    <dbReference type="NCBI Taxonomy" id="2072580"/>
    <lineage>
        <taxon>Eukaryota</taxon>
        <taxon>Metazoa</taxon>
        <taxon>Ecdysozoa</taxon>
        <taxon>Tardigrada</taxon>
        <taxon>Eutardigrada</taxon>
        <taxon>Parachela</taxon>
        <taxon>Hypsibioidea</taxon>
        <taxon>Hypsibiidae</taxon>
        <taxon>Hypsibius</taxon>
    </lineage>
</organism>
<reference evidence="14" key="1">
    <citation type="submission" date="2017-01" db="EMBL/GenBank/DDBJ databases">
        <title>Comparative genomics of anhydrobiosis in the tardigrade Hypsibius dujardini.</title>
        <authorList>
            <person name="Yoshida Y."/>
            <person name="Koutsovoulos G."/>
            <person name="Laetsch D."/>
            <person name="Stevens L."/>
            <person name="Kumar S."/>
            <person name="Horikawa D."/>
            <person name="Ishino K."/>
            <person name="Komine S."/>
            <person name="Tomita M."/>
            <person name="Blaxter M."/>
            <person name="Arakawa K."/>
        </authorList>
    </citation>
    <scope>NUCLEOTIDE SEQUENCE [LARGE SCALE GENOMIC DNA]</scope>
    <source>
        <strain evidence="14">Z151</strain>
    </source>
</reference>
<dbReference type="AlphaFoldDB" id="A0A1W0WD55"/>
<dbReference type="PRINTS" id="PR00047">
    <property type="entry name" value="STROIDFINGER"/>
</dbReference>
<keyword evidence="8 9" id="KW-0539">Nucleus</keyword>
<dbReference type="InterPro" id="IPR013088">
    <property type="entry name" value="Znf_NHR/GATA"/>
</dbReference>
<name>A0A1W0WD55_HYPEX</name>
<dbReference type="GO" id="GO:0004879">
    <property type="term" value="F:nuclear receptor activity"/>
    <property type="evidence" value="ECO:0007669"/>
    <property type="project" value="InterPro"/>
</dbReference>
<dbReference type="PROSITE" id="PS51030">
    <property type="entry name" value="NUCLEAR_REC_DBD_2"/>
    <property type="match status" value="1"/>
</dbReference>
<dbReference type="InterPro" id="IPR035500">
    <property type="entry name" value="NHR-like_dom_sf"/>
</dbReference>
<dbReference type="GO" id="GO:0005634">
    <property type="term" value="C:nucleus"/>
    <property type="evidence" value="ECO:0007669"/>
    <property type="project" value="UniProtKB-SubCell"/>
</dbReference>
<feature type="compositionally biased region" description="Polar residues" evidence="10">
    <location>
        <begin position="333"/>
        <end position="358"/>
    </location>
</feature>
<dbReference type="CDD" id="cd06916">
    <property type="entry name" value="NR_DBD_like"/>
    <property type="match status" value="1"/>
</dbReference>
<comment type="similarity">
    <text evidence="9">Belongs to the nuclear hormone receptor family.</text>
</comment>
<dbReference type="InterPro" id="IPR001628">
    <property type="entry name" value="Znf_hrmn_rcpt"/>
</dbReference>
<dbReference type="SUPFAM" id="SSF48508">
    <property type="entry name" value="Nuclear receptor ligand-binding domain"/>
    <property type="match status" value="1"/>
</dbReference>
<dbReference type="GO" id="GO:0000978">
    <property type="term" value="F:RNA polymerase II cis-regulatory region sequence-specific DNA binding"/>
    <property type="evidence" value="ECO:0007669"/>
    <property type="project" value="TreeGrafter"/>
</dbReference>
<evidence type="ECO:0000256" key="9">
    <source>
        <dbReference type="RuleBase" id="RU004334"/>
    </source>
</evidence>
<keyword evidence="3 9" id="KW-0862">Zinc</keyword>
<evidence type="ECO:0000256" key="3">
    <source>
        <dbReference type="ARBA" id="ARBA00022833"/>
    </source>
</evidence>
<evidence type="ECO:0000313" key="13">
    <source>
        <dbReference type="EMBL" id="OQV13141.1"/>
    </source>
</evidence>
<dbReference type="OrthoDB" id="5771769at2759"/>
<keyword evidence="5 9" id="KW-0238">DNA-binding</keyword>
<keyword evidence="6 9" id="KW-0804">Transcription</keyword>
<evidence type="ECO:0000256" key="1">
    <source>
        <dbReference type="ARBA" id="ARBA00022723"/>
    </source>
</evidence>
<dbReference type="GO" id="GO:0009755">
    <property type="term" value="P:hormone-mediated signaling pathway"/>
    <property type="evidence" value="ECO:0007669"/>
    <property type="project" value="TreeGrafter"/>
</dbReference>
<dbReference type="GO" id="GO:0045944">
    <property type="term" value="P:positive regulation of transcription by RNA polymerase II"/>
    <property type="evidence" value="ECO:0007669"/>
    <property type="project" value="TreeGrafter"/>
</dbReference>
<dbReference type="InterPro" id="IPR001728">
    <property type="entry name" value="ThyrH_rcpt"/>
</dbReference>
<dbReference type="SMART" id="SM00430">
    <property type="entry name" value="HOLI"/>
    <property type="match status" value="1"/>
</dbReference>